<dbReference type="GO" id="GO:0051301">
    <property type="term" value="P:cell division"/>
    <property type="evidence" value="ECO:0007669"/>
    <property type="project" value="UniProtKB-KW"/>
</dbReference>
<dbReference type="GO" id="GO:0005737">
    <property type="term" value="C:cytoplasm"/>
    <property type="evidence" value="ECO:0007669"/>
    <property type="project" value="UniProtKB-SubCell"/>
</dbReference>
<keyword evidence="2" id="KW-0159">Chromosome partition</keyword>
<dbReference type="Pfam" id="PF02616">
    <property type="entry name" value="SMC_ScpA"/>
    <property type="match status" value="1"/>
</dbReference>
<comment type="subcellular location">
    <subcellularLocation>
        <location evidence="2">Cytoplasm</location>
    </subcellularLocation>
    <text evidence="2">Associated with two foci at the outer edges of the nucleoid region in young cells, and at four foci within both cell halves in older cells.</text>
</comment>
<keyword evidence="2" id="KW-0132">Cell division</keyword>
<dbReference type="PANTHER" id="PTHR33969">
    <property type="entry name" value="SEGREGATION AND CONDENSATION PROTEIN A"/>
    <property type="match status" value="1"/>
</dbReference>
<gene>
    <name evidence="2" type="primary">scpA</name>
    <name evidence="3" type="ORF">ENV54_07010</name>
</gene>
<keyword evidence="2" id="KW-0963">Cytoplasm</keyword>
<dbReference type="AlphaFoldDB" id="A0A7C4ETZ5"/>
<sequence>MPSCRVCCRFATHTPSNSCSPTGYLSFFCCCSRARWDISSSRLCILFRGSYSQGWGSRLSYEVRLDFFEGPLDLLLHLIQKNQVSITDIPIALITRQYLEAIQGMESLNLDVAGEYLVMAAYLVHIKSQMLLPTYQVEEDDHEQPDPRSELVAHLLEYKRYKEIARSLDAMPVLDRDVFTRPLDEDQPADLRATQPISANIHELLAALRAVLSRNQPSPGLTLAQDEILIEDKIHLILSRLKPGRWLTLVSLLDNDFRRSNVVVTLVALLDIVKRGAARVYQDQPFGTILVYAAEQPNENDEGRYSYPQNF</sequence>
<comment type="function">
    <text evidence="2">Participates in chromosomal partition during cell division. May act via the formation of a condensin-like complex containing Smc and ScpB that pull DNA away from mid-cell into both cell halves.</text>
</comment>
<comment type="caution">
    <text evidence="3">The sequence shown here is derived from an EMBL/GenBank/DDBJ whole genome shotgun (WGS) entry which is preliminary data.</text>
</comment>
<keyword evidence="2" id="KW-0131">Cell cycle</keyword>
<proteinExistence type="inferred from homology"/>
<evidence type="ECO:0000256" key="2">
    <source>
        <dbReference type="HAMAP-Rule" id="MF_01805"/>
    </source>
</evidence>
<comment type="similarity">
    <text evidence="2">Belongs to the ScpA family.</text>
</comment>
<protein>
    <recommendedName>
        <fullName evidence="1 2">Segregation and condensation protein A</fullName>
    </recommendedName>
</protein>
<accession>A0A7C4ETZ5</accession>
<evidence type="ECO:0000313" key="3">
    <source>
        <dbReference type="EMBL" id="HGH61032.1"/>
    </source>
</evidence>
<evidence type="ECO:0000256" key="1">
    <source>
        <dbReference type="ARBA" id="ARBA00044777"/>
    </source>
</evidence>
<dbReference type="HAMAP" id="MF_01805">
    <property type="entry name" value="ScpA"/>
    <property type="match status" value="1"/>
</dbReference>
<dbReference type="InterPro" id="IPR003768">
    <property type="entry name" value="ScpA"/>
</dbReference>
<dbReference type="GO" id="GO:0007059">
    <property type="term" value="P:chromosome segregation"/>
    <property type="evidence" value="ECO:0007669"/>
    <property type="project" value="UniProtKB-UniRule"/>
</dbReference>
<organism evidence="3">
    <name type="scientific">Desulfomonile tiedjei</name>
    <dbReference type="NCBI Taxonomy" id="2358"/>
    <lineage>
        <taxon>Bacteria</taxon>
        <taxon>Pseudomonadati</taxon>
        <taxon>Thermodesulfobacteriota</taxon>
        <taxon>Desulfomonilia</taxon>
        <taxon>Desulfomonilales</taxon>
        <taxon>Desulfomonilaceae</taxon>
        <taxon>Desulfomonile</taxon>
    </lineage>
</organism>
<dbReference type="Gene3D" id="6.10.250.2410">
    <property type="match status" value="1"/>
</dbReference>
<comment type="subunit">
    <text evidence="2">Component of a cohesin-like complex composed of ScpA, ScpB and the Smc homodimer, in which ScpA and ScpB bind to the head domain of Smc. The presence of the three proteins is required for the association of the complex with DNA.</text>
</comment>
<dbReference type="PANTHER" id="PTHR33969:SF2">
    <property type="entry name" value="SEGREGATION AND CONDENSATION PROTEIN A"/>
    <property type="match status" value="1"/>
</dbReference>
<dbReference type="GO" id="GO:0006260">
    <property type="term" value="P:DNA replication"/>
    <property type="evidence" value="ECO:0007669"/>
    <property type="project" value="UniProtKB-UniRule"/>
</dbReference>
<dbReference type="EMBL" id="DTGT01000219">
    <property type="protein sequence ID" value="HGH61032.1"/>
    <property type="molecule type" value="Genomic_DNA"/>
</dbReference>
<reference evidence="3" key="1">
    <citation type="journal article" date="2020" name="mSystems">
        <title>Genome- and Community-Level Interaction Insights into Carbon Utilization and Element Cycling Functions of Hydrothermarchaeota in Hydrothermal Sediment.</title>
        <authorList>
            <person name="Zhou Z."/>
            <person name="Liu Y."/>
            <person name="Xu W."/>
            <person name="Pan J."/>
            <person name="Luo Z.H."/>
            <person name="Li M."/>
        </authorList>
    </citation>
    <scope>NUCLEOTIDE SEQUENCE [LARGE SCALE GENOMIC DNA]</scope>
    <source>
        <strain evidence="3">SpSt-769</strain>
    </source>
</reference>
<name>A0A7C4ETZ5_9BACT</name>